<keyword evidence="2" id="KW-0472">Membrane</keyword>
<dbReference type="Pfam" id="PF13785">
    <property type="entry name" value="DUF4178"/>
    <property type="match status" value="1"/>
</dbReference>
<dbReference type="Proteomes" id="UP000019666">
    <property type="component" value="Unassembled WGS sequence"/>
</dbReference>
<keyword evidence="3" id="KW-1185">Reference proteome</keyword>
<gene>
    <name evidence="2" type="ORF">Rumeso_04599</name>
</gene>
<dbReference type="HOGENOM" id="CLU_113673_0_0_5"/>
<evidence type="ECO:0000313" key="3">
    <source>
        <dbReference type="Proteomes" id="UP000019666"/>
    </source>
</evidence>
<evidence type="ECO:0000259" key="1">
    <source>
        <dbReference type="Pfam" id="PF13785"/>
    </source>
</evidence>
<sequence length="203" mass="22470">MHEYHCPNCGASFGPQLDSTRMMNCEFCGTSVVIDNDRLRLAGSRGVMHEVPLLFGLKDTVTMDGATWRILGHARFSYGRGTWDEFWAVDNGEDGAWISVDEGDVVVQRPLPEDPDLRVAGEPKLGGRMVYKGRTFMATEVETATCEAIRGSFPEVLQVGESYRFVNLTGEDGELLSGEFWPGGQSWSLGAWVDPFDVRKVSP</sequence>
<keyword evidence="2" id="KW-0812">Transmembrane</keyword>
<comment type="caution">
    <text evidence="2">The sequence shown here is derived from an EMBL/GenBank/DDBJ whole genome shotgun (WGS) entry which is preliminary data.</text>
</comment>
<dbReference type="OrthoDB" id="228033at2"/>
<dbReference type="PATRIC" id="fig|442562.3.peg.4529"/>
<dbReference type="AlphaFoldDB" id="A0A017HJ94"/>
<organism evidence="2 3">
    <name type="scientific">Rubellimicrobium mesophilum DSM 19309</name>
    <dbReference type="NCBI Taxonomy" id="442562"/>
    <lineage>
        <taxon>Bacteria</taxon>
        <taxon>Pseudomonadati</taxon>
        <taxon>Pseudomonadota</taxon>
        <taxon>Alphaproteobacteria</taxon>
        <taxon>Rhodobacterales</taxon>
        <taxon>Roseobacteraceae</taxon>
        <taxon>Rubellimicrobium</taxon>
    </lineage>
</organism>
<feature type="domain" description="DUF4178" evidence="1">
    <location>
        <begin position="59"/>
        <end position="195"/>
    </location>
</feature>
<dbReference type="STRING" id="442562.Rumeso_04599"/>
<evidence type="ECO:0000313" key="2">
    <source>
        <dbReference type="EMBL" id="EYD73864.1"/>
    </source>
</evidence>
<dbReference type="InterPro" id="IPR025235">
    <property type="entry name" value="DUF4178"/>
</dbReference>
<proteinExistence type="predicted"/>
<protein>
    <submittedName>
        <fullName evidence="2">Putative transmembrane protein</fullName>
    </submittedName>
</protein>
<reference evidence="2 3" key="1">
    <citation type="submission" date="2013-02" db="EMBL/GenBank/DDBJ databases">
        <authorList>
            <person name="Fiebig A."/>
            <person name="Goeker M."/>
            <person name="Klenk H.-P.P."/>
        </authorList>
    </citation>
    <scope>NUCLEOTIDE SEQUENCE [LARGE SCALE GENOMIC DNA]</scope>
    <source>
        <strain evidence="2 3">DSM 19309</strain>
    </source>
</reference>
<dbReference type="RefSeq" id="WP_037282073.1">
    <property type="nucleotide sequence ID" value="NZ_KK088600.1"/>
</dbReference>
<accession>A0A017HJ94</accession>
<name>A0A017HJ94_9RHOB</name>
<dbReference type="Gene3D" id="2.20.28.30">
    <property type="entry name" value="RNA polymerase ii, chain L"/>
    <property type="match status" value="1"/>
</dbReference>
<dbReference type="EMBL" id="AOSK01000128">
    <property type="protein sequence ID" value="EYD73864.1"/>
    <property type="molecule type" value="Genomic_DNA"/>
</dbReference>